<feature type="compositionally biased region" description="Acidic residues" evidence="1">
    <location>
        <begin position="105"/>
        <end position="120"/>
    </location>
</feature>
<evidence type="ECO:0000313" key="3">
    <source>
        <dbReference type="Proteomes" id="UP000714275"/>
    </source>
</evidence>
<name>A0A9P6ZQM6_9AGAM</name>
<keyword evidence="3" id="KW-1185">Reference proteome</keyword>
<feature type="compositionally biased region" description="Basic and acidic residues" evidence="1">
    <location>
        <begin position="174"/>
        <end position="187"/>
    </location>
</feature>
<evidence type="ECO:0000256" key="1">
    <source>
        <dbReference type="SAM" id="MobiDB-lite"/>
    </source>
</evidence>
<feature type="region of interest" description="Disordered" evidence="1">
    <location>
        <begin position="105"/>
        <end position="299"/>
    </location>
</feature>
<feature type="compositionally biased region" description="Basic and acidic residues" evidence="1">
    <location>
        <begin position="228"/>
        <end position="275"/>
    </location>
</feature>
<feature type="compositionally biased region" description="Acidic residues" evidence="1">
    <location>
        <begin position="197"/>
        <end position="208"/>
    </location>
</feature>
<feature type="compositionally biased region" description="Acidic residues" evidence="1">
    <location>
        <begin position="129"/>
        <end position="148"/>
    </location>
</feature>
<protein>
    <submittedName>
        <fullName evidence="2">Uncharacterized protein</fullName>
    </submittedName>
</protein>
<dbReference type="AlphaFoldDB" id="A0A9P6ZQM6"/>
<comment type="caution">
    <text evidence="2">The sequence shown here is derived from an EMBL/GenBank/DDBJ whole genome shotgun (WGS) entry which is preliminary data.</text>
</comment>
<dbReference type="Proteomes" id="UP000714275">
    <property type="component" value="Unassembled WGS sequence"/>
</dbReference>
<gene>
    <name evidence="2" type="ORF">EV702DRAFT_523988</name>
</gene>
<evidence type="ECO:0000313" key="2">
    <source>
        <dbReference type="EMBL" id="KAG1774440.1"/>
    </source>
</evidence>
<organism evidence="2 3">
    <name type="scientific">Suillus placidus</name>
    <dbReference type="NCBI Taxonomy" id="48579"/>
    <lineage>
        <taxon>Eukaryota</taxon>
        <taxon>Fungi</taxon>
        <taxon>Dikarya</taxon>
        <taxon>Basidiomycota</taxon>
        <taxon>Agaricomycotina</taxon>
        <taxon>Agaricomycetes</taxon>
        <taxon>Agaricomycetidae</taxon>
        <taxon>Boletales</taxon>
        <taxon>Suillineae</taxon>
        <taxon>Suillaceae</taxon>
        <taxon>Suillus</taxon>
    </lineage>
</organism>
<sequence>MSLSFEQLSFYFKEFVQSLKFQISSPTQESQIDIECPPREDREQHYGYRITQDFILAFENEIKKFIDPAEFYDPTCASLTRNWLLKELHLRQLDYKCCVDPVLEPEDSADEDSEGEVEGLTDEKGEDAKTDEDEGGPTDHEDTEDDTKTDERESGHFEDEKDDPKTDEEGGTTHYEDEKYDDTKTDEEGGITHYEDEKDDDTKTDEEGGITHYEDEKDDDTKTDEEESTHYEDEKEDDPKTDEGQCDASHYEDEKDDDSKTDEHEAITNDHHEDTKEDEDEGYTSHDDEGQTSVFGDADNEYAEEVVVVISVCSDDPASFQARPTQAQMDMMTTLLSQPPQWWVSYRDI</sequence>
<proteinExistence type="predicted"/>
<accession>A0A9P6ZQM6</accession>
<dbReference type="OrthoDB" id="3033369at2759"/>
<feature type="compositionally biased region" description="Basic and acidic residues" evidence="1">
    <location>
        <begin position="149"/>
        <end position="168"/>
    </location>
</feature>
<dbReference type="EMBL" id="JABBWD010000041">
    <property type="protein sequence ID" value="KAG1774440.1"/>
    <property type="molecule type" value="Genomic_DNA"/>
</dbReference>
<feature type="compositionally biased region" description="Acidic residues" evidence="1">
    <location>
        <begin position="216"/>
        <end position="227"/>
    </location>
</feature>
<reference evidence="2" key="1">
    <citation type="journal article" date="2020" name="New Phytol.">
        <title>Comparative genomics reveals dynamic genome evolution in host specialist ectomycorrhizal fungi.</title>
        <authorList>
            <person name="Lofgren L.A."/>
            <person name="Nguyen N.H."/>
            <person name="Vilgalys R."/>
            <person name="Ruytinx J."/>
            <person name="Liao H.L."/>
            <person name="Branco S."/>
            <person name="Kuo A."/>
            <person name="LaButti K."/>
            <person name="Lipzen A."/>
            <person name="Andreopoulos W."/>
            <person name="Pangilinan J."/>
            <person name="Riley R."/>
            <person name="Hundley H."/>
            <person name="Na H."/>
            <person name="Barry K."/>
            <person name="Grigoriev I.V."/>
            <person name="Stajich J.E."/>
            <person name="Kennedy P.G."/>
        </authorList>
    </citation>
    <scope>NUCLEOTIDE SEQUENCE</scope>
    <source>
        <strain evidence="2">DOB743</strain>
    </source>
</reference>